<sequence>MDGLAELEALPLGLPEGLELEWLGVAGYRLTYEGTSILVDPYVSRVPLRSVLLRRPALPDDGVIDRYVKPPGPVAGILVGHTHWDHAVDAPALARRFDAPAFGSESLAQLMRLHGRASTVVEPRKRYELGPFVVSFTPSRHSKLLFGRKVPFAGPLTCEDVHALTPGAYKCGAVYGIRIEVAGIALYHQGSADLDDDALGHEPVDVFLAGVTGRQVTPRYWERILPKLDPRVLVPTHYDDFFAPLGTRLKLIRKVNLEGVPDEVRAVTQDATVAALRRVD</sequence>
<dbReference type="Pfam" id="PF13483">
    <property type="entry name" value="Lactamase_B_3"/>
    <property type="match status" value="1"/>
</dbReference>
<evidence type="ECO:0000313" key="3">
    <source>
        <dbReference type="Proteomes" id="UP001147653"/>
    </source>
</evidence>
<proteinExistence type="predicted"/>
<dbReference type="RefSeq" id="WP_270023894.1">
    <property type="nucleotide sequence ID" value="NZ_JAPDDP010000006.1"/>
</dbReference>
<accession>A0A9X3SDC8</accession>
<dbReference type="InterPro" id="IPR050114">
    <property type="entry name" value="UPF0173_UPF0282_UlaG_hydrolase"/>
</dbReference>
<dbReference type="PANTHER" id="PTHR43546">
    <property type="entry name" value="UPF0173 METAL-DEPENDENT HYDROLASE MJ1163-RELATED"/>
    <property type="match status" value="1"/>
</dbReference>
<evidence type="ECO:0000259" key="1">
    <source>
        <dbReference type="SMART" id="SM00849"/>
    </source>
</evidence>
<keyword evidence="3" id="KW-1185">Reference proteome</keyword>
<dbReference type="Gene3D" id="3.60.15.10">
    <property type="entry name" value="Ribonuclease Z/Hydroxyacylglutathione hydrolase-like"/>
    <property type="match status" value="1"/>
</dbReference>
<organism evidence="2 3">
    <name type="scientific">Solirubrobacter phytolaccae</name>
    <dbReference type="NCBI Taxonomy" id="1404360"/>
    <lineage>
        <taxon>Bacteria</taxon>
        <taxon>Bacillati</taxon>
        <taxon>Actinomycetota</taxon>
        <taxon>Thermoleophilia</taxon>
        <taxon>Solirubrobacterales</taxon>
        <taxon>Solirubrobacteraceae</taxon>
        <taxon>Solirubrobacter</taxon>
    </lineage>
</organism>
<dbReference type="PANTHER" id="PTHR43546:SF3">
    <property type="entry name" value="UPF0173 METAL-DEPENDENT HYDROLASE MJ1163"/>
    <property type="match status" value="1"/>
</dbReference>
<dbReference type="SMART" id="SM00849">
    <property type="entry name" value="Lactamase_B"/>
    <property type="match status" value="1"/>
</dbReference>
<feature type="domain" description="Metallo-beta-lactamase" evidence="1">
    <location>
        <begin position="24"/>
        <end position="237"/>
    </location>
</feature>
<dbReference type="EMBL" id="JAPDDP010000006">
    <property type="protein sequence ID" value="MDA0179597.1"/>
    <property type="molecule type" value="Genomic_DNA"/>
</dbReference>
<name>A0A9X3SDC8_9ACTN</name>
<evidence type="ECO:0000313" key="2">
    <source>
        <dbReference type="EMBL" id="MDA0179597.1"/>
    </source>
</evidence>
<dbReference type="Proteomes" id="UP001147653">
    <property type="component" value="Unassembled WGS sequence"/>
</dbReference>
<dbReference type="InterPro" id="IPR036866">
    <property type="entry name" value="RibonucZ/Hydroxyglut_hydro"/>
</dbReference>
<dbReference type="AlphaFoldDB" id="A0A9X3SDC8"/>
<dbReference type="InterPro" id="IPR001279">
    <property type="entry name" value="Metallo-B-lactamas"/>
</dbReference>
<reference evidence="2" key="1">
    <citation type="submission" date="2022-10" db="EMBL/GenBank/DDBJ databases">
        <title>The WGS of Solirubrobacter phytolaccae KCTC 29190.</title>
        <authorList>
            <person name="Jiang Z."/>
        </authorList>
    </citation>
    <scope>NUCLEOTIDE SEQUENCE</scope>
    <source>
        <strain evidence="2">KCTC 29190</strain>
    </source>
</reference>
<gene>
    <name evidence="2" type="ORF">OJ997_04760</name>
</gene>
<protein>
    <submittedName>
        <fullName evidence="2">MBL fold metallo-hydrolase</fullName>
    </submittedName>
</protein>
<dbReference type="SUPFAM" id="SSF56281">
    <property type="entry name" value="Metallo-hydrolase/oxidoreductase"/>
    <property type="match status" value="1"/>
</dbReference>
<comment type="caution">
    <text evidence="2">The sequence shown here is derived from an EMBL/GenBank/DDBJ whole genome shotgun (WGS) entry which is preliminary data.</text>
</comment>